<dbReference type="HOGENOM" id="CLU_2982896_0_0_1"/>
<dbReference type="EnsemblPlants" id="PGSC0003DMT400079351">
    <property type="protein sequence ID" value="PGSC0003DMT400079351"/>
    <property type="gene ID" value="PGSC0003DMG400030885"/>
</dbReference>
<protein>
    <submittedName>
        <fullName evidence="1">Uncharacterized protein</fullName>
    </submittedName>
</protein>
<organism evidence="1 2">
    <name type="scientific">Solanum tuberosum</name>
    <name type="common">Potato</name>
    <dbReference type="NCBI Taxonomy" id="4113"/>
    <lineage>
        <taxon>Eukaryota</taxon>
        <taxon>Viridiplantae</taxon>
        <taxon>Streptophyta</taxon>
        <taxon>Embryophyta</taxon>
        <taxon>Tracheophyta</taxon>
        <taxon>Spermatophyta</taxon>
        <taxon>Magnoliopsida</taxon>
        <taxon>eudicotyledons</taxon>
        <taxon>Gunneridae</taxon>
        <taxon>Pentapetalae</taxon>
        <taxon>asterids</taxon>
        <taxon>lamiids</taxon>
        <taxon>Solanales</taxon>
        <taxon>Solanaceae</taxon>
        <taxon>Solanoideae</taxon>
        <taxon>Solaneae</taxon>
        <taxon>Solanum</taxon>
    </lineage>
</organism>
<proteinExistence type="predicted"/>
<accession>M1D1N8</accession>
<dbReference type="InParanoid" id="M1D1N8"/>
<reference evidence="1" key="2">
    <citation type="submission" date="2015-06" db="UniProtKB">
        <authorList>
            <consortium name="EnsemblPlants"/>
        </authorList>
    </citation>
    <scope>IDENTIFICATION</scope>
    <source>
        <strain evidence="1">DM1-3 516 R44</strain>
    </source>
</reference>
<dbReference type="Proteomes" id="UP000011115">
    <property type="component" value="Unassembled WGS sequence"/>
</dbReference>
<dbReference type="AlphaFoldDB" id="M1D1N8"/>
<reference evidence="2" key="1">
    <citation type="journal article" date="2011" name="Nature">
        <title>Genome sequence and analysis of the tuber crop potato.</title>
        <authorList>
            <consortium name="The Potato Genome Sequencing Consortium"/>
        </authorList>
    </citation>
    <scope>NUCLEOTIDE SEQUENCE [LARGE SCALE GENOMIC DNA]</scope>
    <source>
        <strain evidence="2">cv. DM1-3 516 R44</strain>
    </source>
</reference>
<sequence>MASELQNKQQGLWGHSVPKDGVLLLQISSPANNTNKKTKKQYRLVNNWNIFLMANPKI</sequence>
<name>M1D1N8_SOLTU</name>
<evidence type="ECO:0000313" key="1">
    <source>
        <dbReference type="EnsemblPlants" id="PGSC0003DMT400079351"/>
    </source>
</evidence>
<keyword evidence="2" id="KW-1185">Reference proteome</keyword>
<dbReference type="Gramene" id="PGSC0003DMT400079351">
    <property type="protein sequence ID" value="PGSC0003DMT400079351"/>
    <property type="gene ID" value="PGSC0003DMG400030885"/>
</dbReference>
<dbReference type="PaxDb" id="4113-PGSC0003DMT400079351"/>
<evidence type="ECO:0000313" key="2">
    <source>
        <dbReference type="Proteomes" id="UP000011115"/>
    </source>
</evidence>